<dbReference type="EMBL" id="JADNYJ010000016">
    <property type="protein sequence ID" value="KAF8906938.1"/>
    <property type="molecule type" value="Genomic_DNA"/>
</dbReference>
<proteinExistence type="predicted"/>
<accession>A0A9P5NVR1</accession>
<dbReference type="AlphaFoldDB" id="A0A9P5NVR1"/>
<feature type="compositionally biased region" description="Basic residues" evidence="1">
    <location>
        <begin position="16"/>
        <end position="29"/>
    </location>
</feature>
<comment type="caution">
    <text evidence="2">The sequence shown here is derived from an EMBL/GenBank/DDBJ whole genome shotgun (WGS) entry which is preliminary data.</text>
</comment>
<evidence type="ECO:0000256" key="1">
    <source>
        <dbReference type="SAM" id="MobiDB-lite"/>
    </source>
</evidence>
<evidence type="ECO:0000313" key="2">
    <source>
        <dbReference type="EMBL" id="KAF8906938.1"/>
    </source>
</evidence>
<protein>
    <submittedName>
        <fullName evidence="2">Uncharacterized protein</fullName>
    </submittedName>
</protein>
<reference evidence="2" key="1">
    <citation type="submission" date="2020-11" db="EMBL/GenBank/DDBJ databases">
        <authorList>
            <consortium name="DOE Joint Genome Institute"/>
            <person name="Ahrendt S."/>
            <person name="Riley R."/>
            <person name="Andreopoulos W."/>
            <person name="LaButti K."/>
            <person name="Pangilinan J."/>
            <person name="Ruiz-duenas F.J."/>
            <person name="Barrasa J.M."/>
            <person name="Sanchez-Garcia M."/>
            <person name="Camarero S."/>
            <person name="Miyauchi S."/>
            <person name="Serrano A."/>
            <person name="Linde D."/>
            <person name="Babiker R."/>
            <person name="Drula E."/>
            <person name="Ayuso-Fernandez I."/>
            <person name="Pacheco R."/>
            <person name="Padilla G."/>
            <person name="Ferreira P."/>
            <person name="Barriuso J."/>
            <person name="Kellner H."/>
            <person name="Castanera R."/>
            <person name="Alfaro M."/>
            <person name="Ramirez L."/>
            <person name="Pisabarro A.G."/>
            <person name="Kuo A."/>
            <person name="Tritt A."/>
            <person name="Lipzen A."/>
            <person name="He G."/>
            <person name="Yan M."/>
            <person name="Ng V."/>
            <person name="Cullen D."/>
            <person name="Martin F."/>
            <person name="Rosso M.-N."/>
            <person name="Henrissat B."/>
            <person name="Hibbett D."/>
            <person name="Martinez A.T."/>
            <person name="Grigoriev I.V."/>
        </authorList>
    </citation>
    <scope>NUCLEOTIDE SEQUENCE</scope>
    <source>
        <strain evidence="2">AH 44721</strain>
    </source>
</reference>
<organism evidence="2 3">
    <name type="scientific">Gymnopilus junonius</name>
    <name type="common">Spectacular rustgill mushroom</name>
    <name type="synonym">Gymnopilus spectabilis subsp. junonius</name>
    <dbReference type="NCBI Taxonomy" id="109634"/>
    <lineage>
        <taxon>Eukaryota</taxon>
        <taxon>Fungi</taxon>
        <taxon>Dikarya</taxon>
        <taxon>Basidiomycota</taxon>
        <taxon>Agaricomycotina</taxon>
        <taxon>Agaricomycetes</taxon>
        <taxon>Agaricomycetidae</taxon>
        <taxon>Agaricales</taxon>
        <taxon>Agaricineae</taxon>
        <taxon>Hymenogastraceae</taxon>
        <taxon>Gymnopilus</taxon>
    </lineage>
</organism>
<dbReference type="Proteomes" id="UP000724874">
    <property type="component" value="Unassembled WGS sequence"/>
</dbReference>
<feature type="region of interest" description="Disordered" evidence="1">
    <location>
        <begin position="1"/>
        <end position="36"/>
    </location>
</feature>
<evidence type="ECO:0000313" key="3">
    <source>
        <dbReference type="Proteomes" id="UP000724874"/>
    </source>
</evidence>
<gene>
    <name evidence="2" type="ORF">CPB84DRAFT_1844072</name>
</gene>
<keyword evidence="3" id="KW-1185">Reference proteome</keyword>
<sequence>MPPHARKGQKNEGKGKGKGKGAHGNRKKKPVDCNQSMLVFHKPIIKGSSTSKMVDKTSKPISKTAADPMEYFSQLEGDISNKELPEFSPLNEEVH</sequence>
<name>A0A9P5NVR1_GYMJU</name>